<name>A0A7H4LL58_WHEAT</name>
<evidence type="ECO:0000256" key="1">
    <source>
        <dbReference type="SAM" id="MobiDB-lite"/>
    </source>
</evidence>
<proteinExistence type="predicted"/>
<evidence type="ECO:0000259" key="2">
    <source>
        <dbReference type="Pfam" id="PF24530"/>
    </source>
</evidence>
<sequence>MANYELDPQRFVPAGHHIIDGGDHRLPRTFFTPAARPPRRHEDFMVAEVMPAPEGPLGPVREEVVQFLQNIGILVRSAQPWFHGMGLFQVRDLSVRYTLIHHAHFPLGNDRFVRFMKHDEGENFKGTHGFCKGWLMFIGIPLDYRTREYISQAVGTFGKFISWDSEDPYLVRTLVGASFPDTPLVPRDVVFGDYAEWGGAQVSWTAACYVLGADFADQMPNDEEPMPLDGNPHPFPGNLVPDNLPFVLPPYPMLGWNDAPVIPPPPPVNDEAPGWGNAMWGDEAEDEQALQPAAPEQDQVSIVIDQPEGSVSVDQQEQGIDIQQQHDLPLPDLQQHPVFEENQPAIVPYQPPVIQQHEIFIVMACIVAGPPLPPEMIWKRSFQNLMFDFLVKEVPRSIFFKPMGTIIYSKRSWSIAFDESRKMSCLTSSLPMVAAVRRPVMVKRPVAKALFEELPADSVSVSEEVASGNSAVSISAESSSVVFSVEQTTARKRREKKKAPVVDTSLRRCTRSAAKLDGFKNVVFEQLSLQPSKKRPRAKPMENKARPTSADGPEDAQPAEPPHTPIHVL</sequence>
<protein>
    <recommendedName>
        <fullName evidence="2">DUF7597 domain-containing protein</fullName>
    </recommendedName>
</protein>
<dbReference type="Proteomes" id="UP000280104">
    <property type="component" value="Chromosome II"/>
</dbReference>
<organism evidence="3 4">
    <name type="scientific">Triticum aestivum</name>
    <name type="common">Wheat</name>
    <dbReference type="NCBI Taxonomy" id="4565"/>
    <lineage>
        <taxon>Eukaryota</taxon>
        <taxon>Viridiplantae</taxon>
        <taxon>Streptophyta</taxon>
        <taxon>Embryophyta</taxon>
        <taxon>Tracheophyta</taxon>
        <taxon>Spermatophyta</taxon>
        <taxon>Magnoliopsida</taxon>
        <taxon>Liliopsida</taxon>
        <taxon>Poales</taxon>
        <taxon>Poaceae</taxon>
        <taxon>BOP clade</taxon>
        <taxon>Pooideae</taxon>
        <taxon>Triticodae</taxon>
        <taxon>Triticeae</taxon>
        <taxon>Triticinae</taxon>
        <taxon>Triticum</taxon>
    </lineage>
</organism>
<reference evidence="3 4" key="1">
    <citation type="submission" date="2018-05" db="EMBL/GenBank/DDBJ databases">
        <authorList>
            <person name="Thind KAUR A."/>
        </authorList>
    </citation>
    <scope>NUCLEOTIDE SEQUENCE [LARGE SCALE GENOMIC DNA]</scope>
</reference>
<evidence type="ECO:0000313" key="4">
    <source>
        <dbReference type="Proteomes" id="UP000280104"/>
    </source>
</evidence>
<dbReference type="EMBL" id="LS480641">
    <property type="protein sequence ID" value="SPT19346.1"/>
    <property type="molecule type" value="Genomic_DNA"/>
</dbReference>
<feature type="compositionally biased region" description="Pro residues" evidence="1">
    <location>
        <begin position="559"/>
        <end position="569"/>
    </location>
</feature>
<accession>A0A7H4LL58</accession>
<gene>
    <name evidence="3" type="ORF">CAMPLR22A2D_LOCUS3961</name>
</gene>
<feature type="domain" description="DUF7597" evidence="2">
    <location>
        <begin position="7"/>
        <end position="127"/>
    </location>
</feature>
<dbReference type="PANTHER" id="PTHR33075:SF10">
    <property type="entry name" value="DUF4283 DOMAIN-CONTAINING PROTEIN"/>
    <property type="match status" value="1"/>
</dbReference>
<evidence type="ECO:0000313" key="3">
    <source>
        <dbReference type="EMBL" id="SPT19346.1"/>
    </source>
</evidence>
<dbReference type="Pfam" id="PF24530">
    <property type="entry name" value="DUF7597"/>
    <property type="match status" value="1"/>
</dbReference>
<dbReference type="InterPro" id="IPR056018">
    <property type="entry name" value="DUF7597"/>
</dbReference>
<dbReference type="PANTHER" id="PTHR33075">
    <property type="entry name" value="OS02G0499800 PROTEIN"/>
    <property type="match status" value="1"/>
</dbReference>
<dbReference type="AlphaFoldDB" id="A0A7H4LL58"/>
<feature type="region of interest" description="Disordered" evidence="1">
    <location>
        <begin position="527"/>
        <end position="569"/>
    </location>
</feature>